<dbReference type="eggNOG" id="KOG2878">
    <property type="taxonomic scope" value="Eukaryota"/>
</dbReference>
<evidence type="ECO:0000256" key="1">
    <source>
        <dbReference type="ARBA" id="ARBA00004123"/>
    </source>
</evidence>
<evidence type="ECO:0000256" key="6">
    <source>
        <dbReference type="ARBA" id="ARBA00022777"/>
    </source>
</evidence>
<keyword evidence="3" id="KW-0963">Cytoplasm</keyword>
<dbReference type="OMA" id="FAGPQHF"/>
<sequence>MPHMTIVEHSFEFVDTYIPEYFETGATDPLYIFVSGPQGSGKTYTSRLLYDHLVEKYKGERKVALTSIDDFYLTHDDQLKLSKTFSKNKLLQGRGLPGTHDMNVLNDVLNAVNQKRGNNREENKLLLPQYDKSKFDGEGDRCATRLELDVPIDIIILEGWFIGFEAVLQGKDNDDLLKGDMVDVNAKLFMYGDLMWKNPEINSLGIVLCADTIQNVYTWRTQQEHDLISKTGKGMTDEEVKSFVDRYFPCYQLYYENLVRGEKLGSIATLTLGIDIERKVYSSKVRCIE</sequence>
<dbReference type="Gene3D" id="3.40.50.300">
    <property type="entry name" value="P-loop containing nucleotide triphosphate hydrolases"/>
    <property type="match status" value="1"/>
</dbReference>
<dbReference type="GO" id="GO:0005737">
    <property type="term" value="C:cytoplasm"/>
    <property type="evidence" value="ECO:0007669"/>
    <property type="project" value="UniProtKB-SubCell"/>
</dbReference>
<comment type="similarity">
    <text evidence="9">Belongs to the GLYK kinase family.</text>
</comment>
<evidence type="ECO:0000256" key="4">
    <source>
        <dbReference type="ARBA" id="ARBA00022679"/>
    </source>
</evidence>
<evidence type="ECO:0008006" key="12">
    <source>
        <dbReference type="Google" id="ProtNLM"/>
    </source>
</evidence>
<dbReference type="FunCoup" id="G0V740">
    <property type="interactions" value="380"/>
</dbReference>
<dbReference type="KEGG" id="ncs:NCAS_0A07300"/>
<dbReference type="GO" id="GO:0005634">
    <property type="term" value="C:nucleus"/>
    <property type="evidence" value="ECO:0007669"/>
    <property type="project" value="UniProtKB-SubCell"/>
</dbReference>
<dbReference type="GO" id="GO:0005524">
    <property type="term" value="F:ATP binding"/>
    <property type="evidence" value="ECO:0007669"/>
    <property type="project" value="UniProtKB-KW"/>
</dbReference>
<evidence type="ECO:0000313" key="10">
    <source>
        <dbReference type="EMBL" id="CCC67288.1"/>
    </source>
</evidence>
<dbReference type="FunFam" id="3.40.50.300:FF:001691">
    <property type="entry name" value="Probable ATP-dependent kinase TDA10"/>
    <property type="match status" value="1"/>
</dbReference>
<reference key="2">
    <citation type="submission" date="2011-08" db="EMBL/GenBank/DDBJ databases">
        <title>Genome sequence of Naumovozyma castellii.</title>
        <authorList>
            <person name="Gordon J.L."/>
            <person name="Armisen D."/>
            <person name="Proux-Wera E."/>
            <person name="OhEigeartaigh S.S."/>
            <person name="Byrne K.P."/>
            <person name="Wolfe K.H."/>
        </authorList>
    </citation>
    <scope>NUCLEOTIDE SEQUENCE</scope>
    <source>
        <strain>Type strain:CBS 4309</strain>
    </source>
</reference>
<keyword evidence="5" id="KW-0547">Nucleotide-binding</keyword>
<accession>G0V740</accession>
<dbReference type="InterPro" id="IPR027417">
    <property type="entry name" value="P-loop_NTPase"/>
</dbReference>
<dbReference type="AlphaFoldDB" id="G0V740"/>
<evidence type="ECO:0000256" key="8">
    <source>
        <dbReference type="ARBA" id="ARBA00023242"/>
    </source>
</evidence>
<dbReference type="RefSeq" id="XP_003673669.1">
    <property type="nucleotide sequence ID" value="XM_003673621.1"/>
</dbReference>
<dbReference type="InParanoid" id="G0V740"/>
<keyword evidence="4" id="KW-0808">Transferase</keyword>
<evidence type="ECO:0000256" key="9">
    <source>
        <dbReference type="ARBA" id="ARBA00061312"/>
    </source>
</evidence>
<evidence type="ECO:0000313" key="11">
    <source>
        <dbReference type="Proteomes" id="UP000001640"/>
    </source>
</evidence>
<keyword evidence="6" id="KW-0418">Kinase</keyword>
<name>G0V740_NAUCA</name>
<dbReference type="PANTHER" id="PTHR10285">
    <property type="entry name" value="URIDINE KINASE"/>
    <property type="match status" value="1"/>
</dbReference>
<dbReference type="SUPFAM" id="SSF52540">
    <property type="entry name" value="P-loop containing nucleoside triphosphate hydrolases"/>
    <property type="match status" value="1"/>
</dbReference>
<evidence type="ECO:0000256" key="7">
    <source>
        <dbReference type="ARBA" id="ARBA00022840"/>
    </source>
</evidence>
<comment type="subcellular location">
    <subcellularLocation>
        <location evidence="2">Cytoplasm</location>
    </subcellularLocation>
    <subcellularLocation>
        <location evidence="1">Nucleus</location>
    </subcellularLocation>
</comment>
<keyword evidence="8" id="KW-0539">Nucleus</keyword>
<evidence type="ECO:0000256" key="3">
    <source>
        <dbReference type="ARBA" id="ARBA00022490"/>
    </source>
</evidence>
<dbReference type="OrthoDB" id="347435at2759"/>
<dbReference type="GeneID" id="96900767"/>
<dbReference type="Proteomes" id="UP000001640">
    <property type="component" value="Chromosome 1"/>
</dbReference>
<proteinExistence type="inferred from homology"/>
<dbReference type="STRING" id="1064592.G0V740"/>
<gene>
    <name evidence="10" type="primary">NCAS0A07300</name>
    <name evidence="10" type="ordered locus">NCAS_0A07300</name>
</gene>
<dbReference type="EMBL" id="HE576752">
    <property type="protein sequence ID" value="CCC67288.1"/>
    <property type="molecule type" value="Genomic_DNA"/>
</dbReference>
<keyword evidence="7" id="KW-0067">ATP-binding</keyword>
<evidence type="ECO:0000256" key="5">
    <source>
        <dbReference type="ARBA" id="ARBA00022741"/>
    </source>
</evidence>
<dbReference type="HOGENOM" id="CLU_056986_1_0_1"/>
<reference evidence="10 11" key="1">
    <citation type="journal article" date="2011" name="Proc. Natl. Acad. Sci. U.S.A.">
        <title>Evolutionary erosion of yeast sex chromosomes by mating-type switching accidents.</title>
        <authorList>
            <person name="Gordon J.L."/>
            <person name="Armisen D."/>
            <person name="Proux-Wera E."/>
            <person name="Oheigeartaigh S.S."/>
            <person name="Byrne K.P."/>
            <person name="Wolfe K.H."/>
        </authorList>
    </citation>
    <scope>NUCLEOTIDE SEQUENCE [LARGE SCALE GENOMIC DNA]</scope>
    <source>
        <strain evidence="11">ATCC 76901 / BCRC 22586 / CBS 4309 / NBRC 1992 / NRRL Y-12630</strain>
    </source>
</reference>
<protein>
    <recommendedName>
        <fullName evidence="12">Phosphoribulokinase/uridine kinase domain-containing protein</fullName>
    </recommendedName>
</protein>
<organism evidence="10 11">
    <name type="scientific">Naumovozyma castellii</name>
    <name type="common">Yeast</name>
    <name type="synonym">Saccharomyces castellii</name>
    <dbReference type="NCBI Taxonomy" id="27288"/>
    <lineage>
        <taxon>Eukaryota</taxon>
        <taxon>Fungi</taxon>
        <taxon>Dikarya</taxon>
        <taxon>Ascomycota</taxon>
        <taxon>Saccharomycotina</taxon>
        <taxon>Saccharomycetes</taxon>
        <taxon>Saccharomycetales</taxon>
        <taxon>Saccharomycetaceae</taxon>
        <taxon>Naumovozyma</taxon>
    </lineage>
</organism>
<evidence type="ECO:0000256" key="2">
    <source>
        <dbReference type="ARBA" id="ARBA00004496"/>
    </source>
</evidence>
<dbReference type="GO" id="GO:0016301">
    <property type="term" value="F:kinase activity"/>
    <property type="evidence" value="ECO:0007669"/>
    <property type="project" value="UniProtKB-KW"/>
</dbReference>
<keyword evidence="11" id="KW-1185">Reference proteome</keyword>